<feature type="region of interest" description="Disordered" evidence="2">
    <location>
        <begin position="1004"/>
        <end position="1024"/>
    </location>
</feature>
<evidence type="ECO:0000256" key="2">
    <source>
        <dbReference type="SAM" id="MobiDB-lite"/>
    </source>
</evidence>
<sequence length="1024" mass="114295">MLNIYDILDKLGFDSQTRAISAKFSNTFLNKNVFVQRVDGHQEINSGLNIELLALSVDSTIPLKQFMGCQVAIDTVTDTGQLFRTTGLITEASQGQSDGSLTVYKLQLKDATALWQKRRNQRVFMNKSCLDIIQILFKEWQERSPLFAASLTLSTERLHQDYDVRPFTMQTSAESEYEFITRLLKSEGINFFIDETESFVRDNSAPIQPQKLCLIDDNHQFEALTRQNIRFHRSDATEPFDTITQFIAQRKLQPTAVHVQRWQPNELNQQDGAGSVLSYHQHSEQHDNESLSLEDAWHISPAWIQDLNGEDGATASSRSQLEHLNDQLSKQHNLNAKYFTAYSTVRDAKVGYWFKFHGHPEIDQHHESEQEFLILNKHFYNQNNLPKDIQKQVQYLLTESHWHNKNHEEEAQRQGNCLTLIRRSIDVVPSYHPEQDKPVAHVQRAQVVGSAGEQIHVDEWGRIKVRFLFSRAEDNAHDGGAGSNHSDTDSAWVDVLTPWAGDGYGARFLPRVGEIVVIDFFDGNIDRPFVMGRLHEAERTPTQFDRKGKLPHTKKLSGIRSQEVDGSGFNQLRFDDTTGQISTQLQSSHAVSQLNLGHLSHPKDQATSQGRGEGFELRTDALGAVRAGRGLLLSTHEDAHAKQPHADAATTKKQLQGSLDNTQALNEIAQGQQVDPLDMLENLKAFLNQIEQEDQDKAKVFKEAVILLASPKDVALSSHENIFLSADGQINHSAGDSINVSTQKNVFVQAQEKISLFAAQQGARLFAGLGNVEIQAHGGGISALAKQSIQLGSVEESIRISAPKEITFEVNGSSLQLSSSGIVLKTKGVFDVQSSQSTFKGASGGQVQLKLPPSPKRGQGILELLNTYNRDQGVKNGRYTLVDNLGKETKGQLNDQGQAEVTGLPTGFAKVYFEPDSRDPWRADSDFKRQTAWPSANTTQPQRTSLLGRAFKKISEPHTLNQLIENTKKVKSDGLRGVIPLMQETMLNQENLKKVIDGIGSNDDMSHPNTSTSDVIPTNPFVSI</sequence>
<protein>
    <submittedName>
        <fullName evidence="6">Type VI secretion system secreted protein VgrG</fullName>
    </submittedName>
</protein>
<name>A0A217EGI4_9GAMM</name>
<dbReference type="NCBIfam" id="TIGR01646">
    <property type="entry name" value="vgr_GE"/>
    <property type="match status" value="1"/>
</dbReference>
<dbReference type="InterPro" id="IPR028244">
    <property type="entry name" value="T6SS_Rhs_Vgr_dom"/>
</dbReference>
<dbReference type="AlphaFoldDB" id="A0A217EGI4"/>
<dbReference type="Gene3D" id="3.55.50.10">
    <property type="entry name" value="Baseplate protein-like domains"/>
    <property type="match status" value="1"/>
</dbReference>
<evidence type="ECO:0000259" key="5">
    <source>
        <dbReference type="Pfam" id="PF13296"/>
    </source>
</evidence>
<dbReference type="SUPFAM" id="SSF69255">
    <property type="entry name" value="gp5 N-terminal domain-like"/>
    <property type="match status" value="1"/>
</dbReference>
<dbReference type="Pfam" id="PF04717">
    <property type="entry name" value="Phage_base_V"/>
    <property type="match status" value="1"/>
</dbReference>
<feature type="domain" description="Gp5/Type VI secretion system Vgr protein OB-fold" evidence="3">
    <location>
        <begin position="487"/>
        <end position="535"/>
    </location>
</feature>
<dbReference type="RefSeq" id="WP_088823658.1">
    <property type="nucleotide sequence ID" value="NZ_FZLN01000002.1"/>
</dbReference>
<evidence type="ECO:0000313" key="7">
    <source>
        <dbReference type="Proteomes" id="UP000243463"/>
    </source>
</evidence>
<proteinExistence type="inferred from homology"/>
<feature type="domain" description="DUF2345" evidence="4">
    <location>
        <begin position="695"/>
        <end position="842"/>
    </location>
</feature>
<feature type="domain" description="Putative type VI secretion system Rhs element associated Vgr" evidence="5">
    <location>
        <begin position="562"/>
        <end position="669"/>
    </location>
</feature>
<dbReference type="InterPro" id="IPR006533">
    <property type="entry name" value="T6SS_Vgr_RhsGE"/>
</dbReference>
<dbReference type="Pfam" id="PF13296">
    <property type="entry name" value="T6SS_Vgr"/>
    <property type="match status" value="1"/>
</dbReference>
<comment type="similarity">
    <text evidence="1">Belongs to the VgrG protein family.</text>
</comment>
<dbReference type="Proteomes" id="UP000243463">
    <property type="component" value="Unassembled WGS sequence"/>
</dbReference>
<reference evidence="7" key="1">
    <citation type="submission" date="2017-06" db="EMBL/GenBank/DDBJ databases">
        <authorList>
            <person name="Varghese N."/>
            <person name="Submissions S."/>
        </authorList>
    </citation>
    <scope>NUCLEOTIDE SEQUENCE [LARGE SCALE GENOMIC DNA]</scope>
    <source>
        <strain evidence="7">ANC 5114</strain>
    </source>
</reference>
<dbReference type="Gene3D" id="2.30.110.50">
    <property type="match status" value="1"/>
</dbReference>
<dbReference type="Pfam" id="PF10106">
    <property type="entry name" value="DUF2345"/>
    <property type="match status" value="1"/>
</dbReference>
<accession>A0A217EGI4</accession>
<gene>
    <name evidence="6" type="ORF">SAMN05444584_1580</name>
</gene>
<dbReference type="Pfam" id="PF05954">
    <property type="entry name" value="Phage_GPD"/>
    <property type="match status" value="1"/>
</dbReference>
<dbReference type="SUPFAM" id="SSF69279">
    <property type="entry name" value="Phage tail proteins"/>
    <property type="match status" value="1"/>
</dbReference>
<dbReference type="Gene3D" id="4.10.220.110">
    <property type="match status" value="1"/>
</dbReference>
<dbReference type="Gene3D" id="2.40.50.230">
    <property type="entry name" value="Gp5 N-terminal domain"/>
    <property type="match status" value="1"/>
</dbReference>
<dbReference type="InterPro" id="IPR017847">
    <property type="entry name" value="T6SS_RhsGE_Vgr_subset"/>
</dbReference>
<dbReference type="InterPro" id="IPR037026">
    <property type="entry name" value="Vgr_OB-fold_dom_sf"/>
</dbReference>
<dbReference type="OrthoDB" id="9762420at2"/>
<dbReference type="NCBIfam" id="TIGR03361">
    <property type="entry name" value="VI_Rhs_Vgr"/>
    <property type="match status" value="1"/>
</dbReference>
<dbReference type="InterPro" id="IPR006531">
    <property type="entry name" value="Gp5/Vgr_OB"/>
</dbReference>
<organism evidence="6 7">
    <name type="scientific">Acinetobacter apis</name>
    <dbReference type="NCBI Taxonomy" id="1229165"/>
    <lineage>
        <taxon>Bacteria</taxon>
        <taxon>Pseudomonadati</taxon>
        <taxon>Pseudomonadota</taxon>
        <taxon>Gammaproteobacteria</taxon>
        <taxon>Moraxellales</taxon>
        <taxon>Moraxellaceae</taxon>
        <taxon>Acinetobacter</taxon>
    </lineage>
</organism>
<evidence type="ECO:0000256" key="1">
    <source>
        <dbReference type="ARBA" id="ARBA00005558"/>
    </source>
</evidence>
<dbReference type="EMBL" id="FZLN01000002">
    <property type="protein sequence ID" value="SNQ29619.1"/>
    <property type="molecule type" value="Genomic_DNA"/>
</dbReference>
<dbReference type="InterPro" id="IPR018769">
    <property type="entry name" value="VgrG2_DUF2345"/>
</dbReference>
<keyword evidence="7" id="KW-1185">Reference proteome</keyword>
<feature type="compositionally biased region" description="Polar residues" evidence="2">
    <location>
        <begin position="1007"/>
        <end position="1024"/>
    </location>
</feature>
<evidence type="ECO:0000259" key="3">
    <source>
        <dbReference type="Pfam" id="PF04717"/>
    </source>
</evidence>
<evidence type="ECO:0000313" key="6">
    <source>
        <dbReference type="EMBL" id="SNQ29619.1"/>
    </source>
</evidence>
<evidence type="ECO:0000259" key="4">
    <source>
        <dbReference type="Pfam" id="PF10106"/>
    </source>
</evidence>